<keyword evidence="3" id="KW-1185">Reference proteome</keyword>
<sequence length="420" mass="46280">MDSYLLPLKQKASVYPEEKYHPYKTPFFSTAEKRIQLLQPATPYSPVFSELSIESSEEPFKCGAEIPITINYYIVGETAENYSTDILYMVLSKGAIVHHGHETVEVEESTGVRKGKVSFNLSVHVELAPVVQVVVYSVLPSENIISASKNFEIEKCFRNKVSLQFSPSKAVPGEKNNLDVSAHPGSLCGLSAIDQSVFLLESGNRLNADKDPVVNKGLLCLKSSIHNLTNTYTTVLLAYTFSLSGEKEIREQLLKDLDNVAIVESALDESDSLSVEISSYVLLAVLTTGQLTTADLGYANRIVSWLVKQQNPYGGFSSSQDTVFSSEGSSTITVKSAPGHSYTFDMNQNKKLLYQERSLQDVPGKYSIDVKRSICVSVQTSLFYNVPTPTEISSLNITVNTEGNCTKSFDHTLTIKFSVQ</sequence>
<feature type="domain" description="Alpha-2-macroglobulin bait region" evidence="1">
    <location>
        <begin position="51"/>
        <end position="200"/>
    </location>
</feature>
<dbReference type="InterPro" id="IPR050473">
    <property type="entry name" value="A2M/Complement_sys"/>
</dbReference>
<name>A0A9D3NFV7_9TELE</name>
<evidence type="ECO:0000313" key="2">
    <source>
        <dbReference type="EMBL" id="KAG7321946.1"/>
    </source>
</evidence>
<organism evidence="2 3">
    <name type="scientific">Hemibagrus wyckioides</name>
    <dbReference type="NCBI Taxonomy" id="337641"/>
    <lineage>
        <taxon>Eukaryota</taxon>
        <taxon>Metazoa</taxon>
        <taxon>Chordata</taxon>
        <taxon>Craniata</taxon>
        <taxon>Vertebrata</taxon>
        <taxon>Euteleostomi</taxon>
        <taxon>Actinopterygii</taxon>
        <taxon>Neopterygii</taxon>
        <taxon>Teleostei</taxon>
        <taxon>Ostariophysi</taxon>
        <taxon>Siluriformes</taxon>
        <taxon>Bagridae</taxon>
        <taxon>Hemibagrus</taxon>
    </lineage>
</organism>
<evidence type="ECO:0000313" key="3">
    <source>
        <dbReference type="Proteomes" id="UP000824219"/>
    </source>
</evidence>
<gene>
    <name evidence="2" type="ORF">KOW79_014804</name>
</gene>
<dbReference type="Proteomes" id="UP000824219">
    <property type="component" value="Linkage Group LG17"/>
</dbReference>
<dbReference type="Pfam" id="PF07678">
    <property type="entry name" value="TED_complement"/>
    <property type="match status" value="1"/>
</dbReference>
<dbReference type="AlphaFoldDB" id="A0A9D3NFV7"/>
<dbReference type="OrthoDB" id="9998011at2759"/>
<protein>
    <recommendedName>
        <fullName evidence="1">Alpha-2-macroglobulin bait region domain-containing protein</fullName>
    </recommendedName>
</protein>
<dbReference type="GO" id="GO:0005615">
    <property type="term" value="C:extracellular space"/>
    <property type="evidence" value="ECO:0007669"/>
    <property type="project" value="InterPro"/>
</dbReference>
<accession>A0A9D3NFV7</accession>
<dbReference type="InterPro" id="IPR008930">
    <property type="entry name" value="Terpenoid_cyclase/PrenylTrfase"/>
</dbReference>
<dbReference type="PANTHER" id="PTHR11412">
    <property type="entry name" value="MACROGLOBULIN / COMPLEMENT"/>
    <property type="match status" value="1"/>
</dbReference>
<proteinExistence type="predicted"/>
<dbReference type="SMART" id="SM01359">
    <property type="entry name" value="A2M_N_2"/>
    <property type="match status" value="1"/>
</dbReference>
<dbReference type="Gene3D" id="1.50.10.20">
    <property type="match status" value="1"/>
</dbReference>
<reference evidence="2 3" key="1">
    <citation type="submission" date="2021-06" db="EMBL/GenBank/DDBJ databases">
        <title>Chromosome-level genome assembly of the red-tail catfish (Hemibagrus wyckioides).</title>
        <authorList>
            <person name="Shao F."/>
        </authorList>
    </citation>
    <scope>NUCLEOTIDE SEQUENCE [LARGE SCALE GENOMIC DNA]</scope>
    <source>
        <strain evidence="2">EC202008001</strain>
        <tissue evidence="2">Blood</tissue>
    </source>
</reference>
<dbReference type="PANTHER" id="PTHR11412:SF150">
    <property type="entry name" value="ALPHA-2-MACROGLOBULIN-RELATED"/>
    <property type="match status" value="1"/>
</dbReference>
<dbReference type="SUPFAM" id="SSF48239">
    <property type="entry name" value="Terpenoid cyclases/Protein prenyltransferases"/>
    <property type="match status" value="1"/>
</dbReference>
<dbReference type="InterPro" id="IPR011625">
    <property type="entry name" value="A2M_N_BRD"/>
</dbReference>
<dbReference type="Gene3D" id="2.60.40.1930">
    <property type="match status" value="1"/>
</dbReference>
<comment type="caution">
    <text evidence="2">The sequence shown here is derived from an EMBL/GenBank/DDBJ whole genome shotgun (WGS) entry which is preliminary data.</text>
</comment>
<dbReference type="EMBL" id="JAHKSW010000017">
    <property type="protein sequence ID" value="KAG7321946.1"/>
    <property type="molecule type" value="Genomic_DNA"/>
</dbReference>
<dbReference type="InterPro" id="IPR011626">
    <property type="entry name" value="Alpha-macroglobulin_TED"/>
</dbReference>
<evidence type="ECO:0000259" key="1">
    <source>
        <dbReference type="SMART" id="SM01359"/>
    </source>
</evidence>
<dbReference type="Pfam" id="PF07703">
    <property type="entry name" value="A2M_BRD"/>
    <property type="match status" value="1"/>
</dbReference>